<evidence type="ECO:0000259" key="11">
    <source>
        <dbReference type="PROSITE" id="PS52015"/>
    </source>
</evidence>
<evidence type="ECO:0000256" key="7">
    <source>
        <dbReference type="ARBA" id="ARBA00022927"/>
    </source>
</evidence>
<evidence type="ECO:0000313" key="12">
    <source>
        <dbReference type="EMBL" id="SNR77719.1"/>
    </source>
</evidence>
<evidence type="ECO:0000256" key="1">
    <source>
        <dbReference type="ARBA" id="ARBA00004383"/>
    </source>
</evidence>
<sequence length="273" mass="29347">MTTTPHTSILPSLDDIVFEGRNKAYGAYVLRRVYGEHMRKALMLAIALAALLISIPMAVRYFFPPLVVVPEIPLVPPTTVLTDVHIADPVTTPPAARPIAVVQPPKDVAPQILPDELVKPDTKPVEVITNNDATPGTTVGPIAGEAVDAGVLGGTGKDTSAKVAEPAVTKPFLHVEEMPDFIGGQAALVKYLQRNLKYPSNALREGVSGRVFVAFTVNSDGSIADVEILKGLGYGTEEEAARVIKAMPSWKPGRQNNRAVPVRYTLPITFHYE</sequence>
<organism evidence="12 13">
    <name type="scientific">Hymenobacter mucosus</name>
    <dbReference type="NCBI Taxonomy" id="1411120"/>
    <lineage>
        <taxon>Bacteria</taxon>
        <taxon>Pseudomonadati</taxon>
        <taxon>Bacteroidota</taxon>
        <taxon>Cytophagia</taxon>
        <taxon>Cytophagales</taxon>
        <taxon>Hymenobacteraceae</taxon>
        <taxon>Hymenobacter</taxon>
    </lineage>
</organism>
<evidence type="ECO:0000256" key="9">
    <source>
        <dbReference type="ARBA" id="ARBA00023136"/>
    </source>
</evidence>
<dbReference type="PANTHER" id="PTHR33446:SF2">
    <property type="entry name" value="PROTEIN TONB"/>
    <property type="match status" value="1"/>
</dbReference>
<dbReference type="NCBIfam" id="TIGR01352">
    <property type="entry name" value="tonB_Cterm"/>
    <property type="match status" value="1"/>
</dbReference>
<keyword evidence="8 10" id="KW-1133">Transmembrane helix</keyword>
<dbReference type="AlphaFoldDB" id="A0A238Z449"/>
<evidence type="ECO:0000256" key="5">
    <source>
        <dbReference type="ARBA" id="ARBA00022519"/>
    </source>
</evidence>
<keyword evidence="3" id="KW-0813">Transport</keyword>
<dbReference type="PROSITE" id="PS52015">
    <property type="entry name" value="TONB_CTD"/>
    <property type="match status" value="1"/>
</dbReference>
<dbReference type="InterPro" id="IPR003538">
    <property type="entry name" value="TonB"/>
</dbReference>
<dbReference type="GO" id="GO:0015891">
    <property type="term" value="P:siderophore transport"/>
    <property type="evidence" value="ECO:0007669"/>
    <property type="project" value="InterPro"/>
</dbReference>
<dbReference type="GO" id="GO:0030288">
    <property type="term" value="C:outer membrane-bounded periplasmic space"/>
    <property type="evidence" value="ECO:0007669"/>
    <property type="project" value="InterPro"/>
</dbReference>
<dbReference type="GO" id="GO:0098797">
    <property type="term" value="C:plasma membrane protein complex"/>
    <property type="evidence" value="ECO:0007669"/>
    <property type="project" value="TreeGrafter"/>
</dbReference>
<reference evidence="13" key="1">
    <citation type="submission" date="2017-06" db="EMBL/GenBank/DDBJ databases">
        <authorList>
            <person name="Varghese N."/>
            <person name="Submissions S."/>
        </authorList>
    </citation>
    <scope>NUCLEOTIDE SEQUENCE [LARGE SCALE GENOMIC DNA]</scope>
    <source>
        <strain evidence="13">DSM 28041</strain>
    </source>
</reference>
<evidence type="ECO:0000256" key="6">
    <source>
        <dbReference type="ARBA" id="ARBA00022692"/>
    </source>
</evidence>
<feature type="domain" description="TonB C-terminal" evidence="11">
    <location>
        <begin position="183"/>
        <end position="273"/>
    </location>
</feature>
<proteinExistence type="inferred from homology"/>
<dbReference type="PANTHER" id="PTHR33446">
    <property type="entry name" value="PROTEIN TONB-RELATED"/>
    <property type="match status" value="1"/>
</dbReference>
<dbReference type="Pfam" id="PF03544">
    <property type="entry name" value="TonB_C"/>
    <property type="match status" value="1"/>
</dbReference>
<dbReference type="EMBL" id="FZNS01000006">
    <property type="protein sequence ID" value="SNR77719.1"/>
    <property type="molecule type" value="Genomic_DNA"/>
</dbReference>
<evidence type="ECO:0000256" key="8">
    <source>
        <dbReference type="ARBA" id="ARBA00022989"/>
    </source>
</evidence>
<name>A0A238Z449_9BACT</name>
<dbReference type="GO" id="GO:0015031">
    <property type="term" value="P:protein transport"/>
    <property type="evidence" value="ECO:0007669"/>
    <property type="project" value="UniProtKB-KW"/>
</dbReference>
<evidence type="ECO:0000256" key="10">
    <source>
        <dbReference type="SAM" id="Phobius"/>
    </source>
</evidence>
<evidence type="ECO:0000313" key="13">
    <source>
        <dbReference type="Proteomes" id="UP000198310"/>
    </source>
</evidence>
<gene>
    <name evidence="12" type="ORF">SAMN06269173_106301</name>
</gene>
<dbReference type="SUPFAM" id="SSF74653">
    <property type="entry name" value="TolA/TonB C-terminal domain"/>
    <property type="match status" value="1"/>
</dbReference>
<protein>
    <submittedName>
        <fullName evidence="12">Protein TonB</fullName>
    </submittedName>
</protein>
<evidence type="ECO:0000256" key="2">
    <source>
        <dbReference type="ARBA" id="ARBA00006555"/>
    </source>
</evidence>
<keyword evidence="4" id="KW-1003">Cell membrane</keyword>
<keyword evidence="6 10" id="KW-0812">Transmembrane</keyword>
<feature type="transmembrane region" description="Helical" evidence="10">
    <location>
        <begin position="41"/>
        <end position="63"/>
    </location>
</feature>
<evidence type="ECO:0000256" key="4">
    <source>
        <dbReference type="ARBA" id="ARBA00022475"/>
    </source>
</evidence>
<dbReference type="GO" id="GO:0031992">
    <property type="term" value="F:energy transducer activity"/>
    <property type="evidence" value="ECO:0007669"/>
    <property type="project" value="InterPro"/>
</dbReference>
<evidence type="ECO:0000256" key="3">
    <source>
        <dbReference type="ARBA" id="ARBA00022448"/>
    </source>
</evidence>
<dbReference type="GO" id="GO:0055085">
    <property type="term" value="P:transmembrane transport"/>
    <property type="evidence" value="ECO:0007669"/>
    <property type="project" value="InterPro"/>
</dbReference>
<dbReference type="InterPro" id="IPR051045">
    <property type="entry name" value="TonB-dependent_transducer"/>
</dbReference>
<dbReference type="Proteomes" id="UP000198310">
    <property type="component" value="Unassembled WGS sequence"/>
</dbReference>
<comment type="similarity">
    <text evidence="2">Belongs to the TonB family.</text>
</comment>
<keyword evidence="13" id="KW-1185">Reference proteome</keyword>
<dbReference type="InterPro" id="IPR037682">
    <property type="entry name" value="TonB_C"/>
</dbReference>
<dbReference type="RefSeq" id="WP_045690476.1">
    <property type="nucleotide sequence ID" value="NZ_FZNS01000006.1"/>
</dbReference>
<keyword evidence="7" id="KW-0653">Protein transport</keyword>
<dbReference type="Gene3D" id="3.30.1150.10">
    <property type="match status" value="1"/>
</dbReference>
<accession>A0A238Z449</accession>
<keyword evidence="9 10" id="KW-0472">Membrane</keyword>
<comment type="subcellular location">
    <subcellularLocation>
        <location evidence="1">Cell inner membrane</location>
        <topology evidence="1">Single-pass membrane protein</topology>
        <orientation evidence="1">Periplasmic side</orientation>
    </subcellularLocation>
</comment>
<dbReference type="PRINTS" id="PR01374">
    <property type="entry name" value="TONBPROTEIN"/>
</dbReference>
<dbReference type="InterPro" id="IPR006260">
    <property type="entry name" value="TonB/TolA_C"/>
</dbReference>
<keyword evidence="5" id="KW-0997">Cell inner membrane</keyword>